<feature type="transmembrane region" description="Helical" evidence="2">
    <location>
        <begin position="6"/>
        <end position="25"/>
    </location>
</feature>
<feature type="compositionally biased region" description="Polar residues" evidence="1">
    <location>
        <begin position="99"/>
        <end position="115"/>
    </location>
</feature>
<dbReference type="AlphaFoldDB" id="A0A1Y1W528"/>
<dbReference type="RefSeq" id="XP_040742421.1">
    <property type="nucleotide sequence ID" value="XM_040891395.1"/>
</dbReference>
<gene>
    <name evidence="3" type="ORF">DL89DRAFT_323529</name>
</gene>
<feature type="region of interest" description="Disordered" evidence="1">
    <location>
        <begin position="49"/>
        <end position="115"/>
    </location>
</feature>
<keyword evidence="2" id="KW-1133">Transmembrane helix</keyword>
<comment type="caution">
    <text evidence="3">The sequence shown here is derived from an EMBL/GenBank/DDBJ whole genome shotgun (WGS) entry which is preliminary data.</text>
</comment>
<protein>
    <submittedName>
        <fullName evidence="3">Uncharacterized protein</fullName>
    </submittedName>
</protein>
<sequence length="153" mass="16473">MAGAETIIPILGSVLLLALFIAAYIKTEKSERTRILCCLGPAEHENEIHQSRPGMTERTSPRCRDDADNLSGCTLAPDTASPPAIRNSHVVQVDRPRTPSATTLTPPLNASSNVDNDNWSIRTLSAPQPPPAARVHDPRIVVDNQSFGISSTL</sequence>
<keyword evidence="2" id="KW-0472">Membrane</keyword>
<evidence type="ECO:0000313" key="3">
    <source>
        <dbReference type="EMBL" id="ORX68639.1"/>
    </source>
</evidence>
<dbReference type="GeneID" id="63808043"/>
<proteinExistence type="predicted"/>
<evidence type="ECO:0000313" key="4">
    <source>
        <dbReference type="Proteomes" id="UP000193922"/>
    </source>
</evidence>
<reference evidence="3 4" key="1">
    <citation type="submission" date="2016-07" db="EMBL/GenBank/DDBJ databases">
        <title>Pervasive Adenine N6-methylation of Active Genes in Fungi.</title>
        <authorList>
            <consortium name="DOE Joint Genome Institute"/>
            <person name="Mondo S.J."/>
            <person name="Dannebaum R.O."/>
            <person name="Kuo R.C."/>
            <person name="Labutti K."/>
            <person name="Haridas S."/>
            <person name="Kuo A."/>
            <person name="Salamov A."/>
            <person name="Ahrendt S.R."/>
            <person name="Lipzen A."/>
            <person name="Sullivan W."/>
            <person name="Andreopoulos W.B."/>
            <person name="Clum A."/>
            <person name="Lindquist E."/>
            <person name="Daum C."/>
            <person name="Ramamoorthy G.K."/>
            <person name="Gryganskyi A."/>
            <person name="Culley D."/>
            <person name="Magnuson J.K."/>
            <person name="James T.Y."/>
            <person name="O'Malley M.A."/>
            <person name="Stajich J.E."/>
            <person name="Spatafora J.W."/>
            <person name="Visel A."/>
            <person name="Grigoriev I.V."/>
        </authorList>
    </citation>
    <scope>NUCLEOTIDE SEQUENCE [LARGE SCALE GENOMIC DNA]</scope>
    <source>
        <strain evidence="3 4">ATCC 12442</strain>
    </source>
</reference>
<keyword evidence="2" id="KW-0812">Transmembrane</keyword>
<evidence type="ECO:0000256" key="1">
    <source>
        <dbReference type="SAM" id="MobiDB-lite"/>
    </source>
</evidence>
<evidence type="ECO:0000256" key="2">
    <source>
        <dbReference type="SAM" id="Phobius"/>
    </source>
</evidence>
<organism evidence="3 4">
    <name type="scientific">Linderina pennispora</name>
    <dbReference type="NCBI Taxonomy" id="61395"/>
    <lineage>
        <taxon>Eukaryota</taxon>
        <taxon>Fungi</taxon>
        <taxon>Fungi incertae sedis</taxon>
        <taxon>Zoopagomycota</taxon>
        <taxon>Kickxellomycotina</taxon>
        <taxon>Kickxellomycetes</taxon>
        <taxon>Kickxellales</taxon>
        <taxon>Kickxellaceae</taxon>
        <taxon>Linderina</taxon>
    </lineage>
</organism>
<dbReference type="EMBL" id="MCFD01000009">
    <property type="protein sequence ID" value="ORX68639.1"/>
    <property type="molecule type" value="Genomic_DNA"/>
</dbReference>
<accession>A0A1Y1W528</accession>
<name>A0A1Y1W528_9FUNG</name>
<keyword evidence="4" id="KW-1185">Reference proteome</keyword>
<dbReference type="Proteomes" id="UP000193922">
    <property type="component" value="Unassembled WGS sequence"/>
</dbReference>